<reference evidence="5 6" key="1">
    <citation type="journal article" date="2022" name="Microbiol. Resour. Announc.">
        <title>Complete Genome Sequence of the Hyperthermophilic and Acidophilic Archaeon Saccharolobus caldissimus Strain HS-3T.</title>
        <authorList>
            <person name="Sakai H.D."/>
            <person name="Kurosawa N."/>
        </authorList>
    </citation>
    <scope>NUCLEOTIDE SEQUENCE [LARGE SCALE GENOMIC DNA]</scope>
    <source>
        <strain evidence="5 6">JCM32116</strain>
    </source>
</reference>
<dbReference type="PANTHER" id="PTHR42711">
    <property type="entry name" value="ABC TRANSPORTER ATP-BINDING PROTEIN"/>
    <property type="match status" value="1"/>
</dbReference>
<dbReference type="Proteomes" id="UP001319921">
    <property type="component" value="Chromosome"/>
</dbReference>
<dbReference type="PANTHER" id="PTHR42711:SF18">
    <property type="entry name" value="ABC TRANSPORTER, ATP-BINDING PROTEIN"/>
    <property type="match status" value="1"/>
</dbReference>
<dbReference type="RefSeq" id="WP_229569086.1">
    <property type="nucleotide sequence ID" value="NZ_AP025226.1"/>
</dbReference>
<dbReference type="InterPro" id="IPR027417">
    <property type="entry name" value="P-loop_NTPase"/>
</dbReference>
<keyword evidence="1" id="KW-0813">Transport</keyword>
<evidence type="ECO:0000313" key="5">
    <source>
        <dbReference type="EMBL" id="BDB98709.1"/>
    </source>
</evidence>
<dbReference type="PROSITE" id="PS50893">
    <property type="entry name" value="ABC_TRANSPORTER_2"/>
    <property type="match status" value="1"/>
</dbReference>
<dbReference type="InterPro" id="IPR003593">
    <property type="entry name" value="AAA+_ATPase"/>
</dbReference>
<dbReference type="GeneID" id="68866457"/>
<dbReference type="AlphaFoldDB" id="A0AAQ4CSC8"/>
<dbReference type="SUPFAM" id="SSF52540">
    <property type="entry name" value="P-loop containing nucleoside triphosphate hydrolases"/>
    <property type="match status" value="1"/>
</dbReference>
<evidence type="ECO:0000259" key="4">
    <source>
        <dbReference type="PROSITE" id="PS50893"/>
    </source>
</evidence>
<dbReference type="GO" id="GO:0005524">
    <property type="term" value="F:ATP binding"/>
    <property type="evidence" value="ECO:0007669"/>
    <property type="project" value="UniProtKB-KW"/>
</dbReference>
<dbReference type="PROSITE" id="PS00211">
    <property type="entry name" value="ABC_TRANSPORTER_1"/>
    <property type="match status" value="1"/>
</dbReference>
<dbReference type="Pfam" id="PF00005">
    <property type="entry name" value="ABC_tran"/>
    <property type="match status" value="1"/>
</dbReference>
<dbReference type="KEGG" id="scas:SACC_17260"/>
<evidence type="ECO:0000313" key="6">
    <source>
        <dbReference type="Proteomes" id="UP001319921"/>
    </source>
</evidence>
<evidence type="ECO:0000256" key="1">
    <source>
        <dbReference type="ARBA" id="ARBA00022448"/>
    </source>
</evidence>
<gene>
    <name evidence="5" type="ORF">SACC_17260</name>
</gene>
<dbReference type="SMART" id="SM00382">
    <property type="entry name" value="AAA"/>
    <property type="match status" value="1"/>
</dbReference>
<accession>A0AAQ4CSC8</accession>
<dbReference type="GO" id="GO:0016887">
    <property type="term" value="F:ATP hydrolysis activity"/>
    <property type="evidence" value="ECO:0007669"/>
    <property type="project" value="InterPro"/>
</dbReference>
<dbReference type="InterPro" id="IPR050763">
    <property type="entry name" value="ABC_transporter_ATP-binding"/>
</dbReference>
<keyword evidence="3 5" id="KW-0067">ATP-binding</keyword>
<dbReference type="CDD" id="cd03230">
    <property type="entry name" value="ABC_DR_subfamily_A"/>
    <property type="match status" value="1"/>
</dbReference>
<dbReference type="InterPro" id="IPR003439">
    <property type="entry name" value="ABC_transporter-like_ATP-bd"/>
</dbReference>
<dbReference type="Gene3D" id="3.40.50.300">
    <property type="entry name" value="P-loop containing nucleotide triphosphate hydrolases"/>
    <property type="match status" value="1"/>
</dbReference>
<keyword evidence="2" id="KW-0547">Nucleotide-binding</keyword>
<evidence type="ECO:0000256" key="2">
    <source>
        <dbReference type="ARBA" id="ARBA00022741"/>
    </source>
</evidence>
<proteinExistence type="predicted"/>
<organism evidence="5 6">
    <name type="scientific">Saccharolobus caldissimus</name>
    <dbReference type="NCBI Taxonomy" id="1702097"/>
    <lineage>
        <taxon>Archaea</taxon>
        <taxon>Thermoproteota</taxon>
        <taxon>Thermoprotei</taxon>
        <taxon>Sulfolobales</taxon>
        <taxon>Sulfolobaceae</taxon>
        <taxon>Saccharolobus</taxon>
    </lineage>
</organism>
<keyword evidence="6" id="KW-1185">Reference proteome</keyword>
<name>A0AAQ4CSC8_9CREN</name>
<sequence length="296" mass="33832">MIIASNIVKRYGSKLALDDVSIKVNRGRLVSLIGPNGAGKTTLIRILLTLMKPNRGEVEILGYNPFKHKNILKEVGYVQEIPNYPPFLTAKELLELSAKVKGIDKREIRRVLEFVEMEDFATMPMIKYSKGMIQRIAIAEALLGNPSVLIMDEPNMGIDPFFSLKVRELLQKLKKDNVSILMTSHEMENVKKLSDEIYMLYRGKIVFNGSVEEMIKKFLGIQVVIETENLKEAEKLLNDLKYVKGIFNEGNKIVVRLIEDRREELLRTLIVNGIKVKGFYMDLNLEEAYSRALKNV</sequence>
<evidence type="ECO:0000256" key="3">
    <source>
        <dbReference type="ARBA" id="ARBA00022840"/>
    </source>
</evidence>
<protein>
    <submittedName>
        <fullName evidence="5">Antibiotic ABC transporter ATP-binding protein</fullName>
    </submittedName>
</protein>
<dbReference type="InterPro" id="IPR017871">
    <property type="entry name" value="ABC_transporter-like_CS"/>
</dbReference>
<feature type="domain" description="ABC transporter" evidence="4">
    <location>
        <begin position="2"/>
        <end position="227"/>
    </location>
</feature>
<dbReference type="EMBL" id="AP025226">
    <property type="protein sequence ID" value="BDB98709.1"/>
    <property type="molecule type" value="Genomic_DNA"/>
</dbReference>